<name>A0AA96Y4G0_9CYAN</name>
<comment type="similarity">
    <text evidence="2 8">Belongs to the lactate permease family.</text>
</comment>
<dbReference type="AlphaFoldDB" id="A0AA96Y4G0"/>
<feature type="transmembrane region" description="Helical" evidence="8">
    <location>
        <begin position="59"/>
        <end position="79"/>
    </location>
</feature>
<sequence>MLYFLIAALPILTVFVLLLGARLPAGRAMPIAYLVTVAIALWIWRVPPVWVAASSIQGLFIALEILYIVFGAVLLLNTLQASGAIQAIRRSLLSISGDRRVQVIIIAWLFGSFIEGASGFGTPAVICVPLLVAIGFPAMAAVLAALIIQSTPSTFGAVGTPVLIGIDAGLAGVDAVQTQVDALGLSYAQYLKAIGTVAGMLHGIVGTFIPLILCIMLTVFFGDRPSIRQGLAAWKFALFAGLAFTVPYALTARVLGPEFPTIIGGLLGLAIVVPVARAGWLLPQESWDFPPREQWDDSWQGSTTPQLTGDRPLMNRAKAWLPYVLVGLLLVVSRVVPPVRAALRAVQISWPEILGTPLTATILPLYLPPTILLVVVGITYFLHQMKPVDLRGAIAEALPVIRNVTLALGAAVLMARVFINSGTNDSGLASMPLTLADTMSAIAGQSWPLFAPLVGLIGAFVAGSVTVSNMMFSLFQFGVADQLNLSTALILALQCVGASAGNMICVSNIVAAAATVGLLGREGLIIRKLLLPSLYYIGLGGLLGLVWQVWGGG</sequence>
<keyword evidence="3 8" id="KW-0813">Transport</keyword>
<evidence type="ECO:0000256" key="6">
    <source>
        <dbReference type="ARBA" id="ARBA00022989"/>
    </source>
</evidence>
<evidence type="ECO:0000256" key="5">
    <source>
        <dbReference type="ARBA" id="ARBA00022692"/>
    </source>
</evidence>
<evidence type="ECO:0000256" key="4">
    <source>
        <dbReference type="ARBA" id="ARBA00022475"/>
    </source>
</evidence>
<dbReference type="PANTHER" id="PTHR30003:SF0">
    <property type="entry name" value="GLYCOLATE PERMEASE GLCA-RELATED"/>
    <property type="match status" value="1"/>
</dbReference>
<dbReference type="GO" id="GO:0005886">
    <property type="term" value="C:plasma membrane"/>
    <property type="evidence" value="ECO:0007669"/>
    <property type="project" value="UniProtKB-SubCell"/>
</dbReference>
<dbReference type="RefSeq" id="WP_316792521.1">
    <property type="nucleotide sequence ID" value="NZ_CP053540.1"/>
</dbReference>
<evidence type="ECO:0000256" key="2">
    <source>
        <dbReference type="ARBA" id="ARBA00010100"/>
    </source>
</evidence>
<comment type="subcellular location">
    <subcellularLocation>
        <location evidence="1 8">Cell membrane</location>
        <topology evidence="1 8">Multi-pass membrane protein</topology>
    </subcellularLocation>
</comment>
<keyword evidence="5 8" id="KW-0812">Transmembrane</keyword>
<keyword evidence="4 8" id="KW-1003">Cell membrane</keyword>
<feature type="transmembrane region" description="Helical" evidence="8">
    <location>
        <begin position="320"/>
        <end position="343"/>
    </location>
</feature>
<accession>A0AA96Y4G0</accession>
<feature type="transmembrane region" description="Helical" evidence="8">
    <location>
        <begin position="193"/>
        <end position="220"/>
    </location>
</feature>
<feature type="transmembrane region" description="Helical" evidence="8">
    <location>
        <begin position="123"/>
        <end position="148"/>
    </location>
</feature>
<protein>
    <recommendedName>
        <fullName evidence="8">L-lactate permease</fullName>
    </recommendedName>
</protein>
<reference evidence="9" key="1">
    <citation type="submission" date="2020-05" db="EMBL/GenBank/DDBJ databases">
        <authorList>
            <person name="Zhu T."/>
            <person name="Keshari N."/>
            <person name="Lu X."/>
        </authorList>
    </citation>
    <scope>NUCLEOTIDE SEQUENCE</scope>
    <source>
        <strain evidence="9">NK1-22</strain>
    </source>
</reference>
<dbReference type="GO" id="GO:0015129">
    <property type="term" value="F:lactate transmembrane transporter activity"/>
    <property type="evidence" value="ECO:0007669"/>
    <property type="project" value="UniProtKB-UniRule"/>
</dbReference>
<dbReference type="PANTHER" id="PTHR30003">
    <property type="entry name" value="L-LACTATE PERMEASE"/>
    <property type="match status" value="1"/>
</dbReference>
<dbReference type="Pfam" id="PF02652">
    <property type="entry name" value="Lactate_perm"/>
    <property type="match status" value="1"/>
</dbReference>
<feature type="transmembrane region" description="Helical" evidence="8">
    <location>
        <begin position="363"/>
        <end position="382"/>
    </location>
</feature>
<proteinExistence type="inferred from homology"/>
<dbReference type="GO" id="GO:0015295">
    <property type="term" value="F:solute:proton symporter activity"/>
    <property type="evidence" value="ECO:0007669"/>
    <property type="project" value="TreeGrafter"/>
</dbReference>
<dbReference type="InterPro" id="IPR003804">
    <property type="entry name" value="Lactate_perm"/>
</dbReference>
<evidence type="ECO:0000256" key="7">
    <source>
        <dbReference type="ARBA" id="ARBA00023136"/>
    </source>
</evidence>
<feature type="transmembrane region" description="Helical" evidence="8">
    <location>
        <begin position="6"/>
        <end position="24"/>
    </location>
</feature>
<dbReference type="NCBIfam" id="TIGR00795">
    <property type="entry name" value="lctP"/>
    <property type="match status" value="1"/>
</dbReference>
<evidence type="ECO:0000313" key="9">
    <source>
        <dbReference type="EMBL" id="WOB43229.1"/>
    </source>
</evidence>
<gene>
    <name evidence="9" type="ORF">HNI00_08710</name>
</gene>
<feature type="transmembrane region" description="Helical" evidence="8">
    <location>
        <begin position="262"/>
        <end position="282"/>
    </location>
</feature>
<feature type="transmembrane region" description="Helical" evidence="8">
    <location>
        <begin position="100"/>
        <end position="117"/>
    </location>
</feature>
<organism evidence="9">
    <name type="scientific">Thermoleptolyngbya oregonensis NK1-22</name>
    <dbReference type="NCBI Taxonomy" id="2547457"/>
    <lineage>
        <taxon>Bacteria</taxon>
        <taxon>Bacillati</taxon>
        <taxon>Cyanobacteriota</taxon>
        <taxon>Cyanophyceae</taxon>
        <taxon>Oculatellales</taxon>
        <taxon>Oculatellaceae</taxon>
        <taxon>Thermoleptolyngbya</taxon>
    </lineage>
</organism>
<feature type="transmembrane region" description="Helical" evidence="8">
    <location>
        <begin position="449"/>
        <end position="468"/>
    </location>
</feature>
<evidence type="ECO:0000256" key="1">
    <source>
        <dbReference type="ARBA" id="ARBA00004651"/>
    </source>
</evidence>
<dbReference type="EMBL" id="CP053540">
    <property type="protein sequence ID" value="WOB43229.1"/>
    <property type="molecule type" value="Genomic_DNA"/>
</dbReference>
<feature type="transmembrane region" description="Helical" evidence="8">
    <location>
        <begin position="529"/>
        <end position="550"/>
    </location>
</feature>
<evidence type="ECO:0000256" key="3">
    <source>
        <dbReference type="ARBA" id="ARBA00022448"/>
    </source>
</evidence>
<feature type="transmembrane region" description="Helical" evidence="8">
    <location>
        <begin position="31"/>
        <end position="53"/>
    </location>
</feature>
<keyword evidence="6 8" id="KW-1133">Transmembrane helix</keyword>
<feature type="transmembrane region" description="Helical" evidence="8">
    <location>
        <begin position="155"/>
        <end position="173"/>
    </location>
</feature>
<keyword evidence="7 8" id="KW-0472">Membrane</keyword>
<evidence type="ECO:0000256" key="8">
    <source>
        <dbReference type="RuleBase" id="RU365092"/>
    </source>
</evidence>
<comment type="function">
    <text evidence="8">Uptake of L-lactate across the membrane. Can also transport D-lactate and glycolate.</text>
</comment>
<dbReference type="KEGG" id="tog:HNI00_08710"/>
<feature type="transmembrane region" description="Helical" evidence="8">
    <location>
        <begin position="232"/>
        <end position="250"/>
    </location>
</feature>
<feature type="transmembrane region" description="Helical" evidence="8">
    <location>
        <begin position="488"/>
        <end position="517"/>
    </location>
</feature>